<dbReference type="PANTHER" id="PTHR43776">
    <property type="entry name" value="TRANSPORT ATP-BINDING PROTEIN"/>
    <property type="match status" value="1"/>
</dbReference>
<dbReference type="GO" id="GO:0055085">
    <property type="term" value="P:transmembrane transport"/>
    <property type="evidence" value="ECO:0007669"/>
    <property type="project" value="UniProtKB-ARBA"/>
</dbReference>
<dbReference type="InterPro" id="IPR003439">
    <property type="entry name" value="ABC_transporter-like_ATP-bd"/>
</dbReference>
<organism evidence="6 7">
    <name type="scientific">Thermobifida cellulosilytica TB100</name>
    <dbReference type="NCBI Taxonomy" id="665004"/>
    <lineage>
        <taxon>Bacteria</taxon>
        <taxon>Bacillati</taxon>
        <taxon>Actinomycetota</taxon>
        <taxon>Actinomycetes</taxon>
        <taxon>Streptosporangiales</taxon>
        <taxon>Nocardiopsidaceae</taxon>
        <taxon>Thermobifida</taxon>
    </lineage>
</organism>
<name>A0A147KLL7_THECS</name>
<dbReference type="InterPro" id="IPR003593">
    <property type="entry name" value="AAA+_ATPase"/>
</dbReference>
<evidence type="ECO:0000256" key="2">
    <source>
        <dbReference type="ARBA" id="ARBA00022448"/>
    </source>
</evidence>
<proteinExistence type="inferred from homology"/>
<dbReference type="GO" id="GO:0005524">
    <property type="term" value="F:ATP binding"/>
    <property type="evidence" value="ECO:0007669"/>
    <property type="project" value="UniProtKB-KW"/>
</dbReference>
<evidence type="ECO:0000256" key="1">
    <source>
        <dbReference type="ARBA" id="ARBA00005417"/>
    </source>
</evidence>
<dbReference type="PANTHER" id="PTHR43776:SF7">
    <property type="entry name" value="D,D-DIPEPTIDE TRANSPORT ATP-BINDING PROTEIN DDPF-RELATED"/>
    <property type="match status" value="1"/>
</dbReference>
<accession>A0A147KLL7</accession>
<sequence>MVAETVEPTTAAPYIAGDEAVLRVENLTKHFVKKRLGRPTTAVKAVSDVSFDLAPGETLGLVGESGCGKTTLSRLILRLIEPTSGRVIVEGKDVTRLSKRQLREFRQRVQVVFQDPYASLDPRQRVAASVAEPLTNSKLSSDEKLRIVHETLERMGLQRAQARLFPHQFSGGQRQRIGIARALSVTPKVLLLDEPVSALDVSIQAQVLKLLQELRDEYRLSYILISHDLSVVRHVSDRVMVMYLGRVVEMAPKEELYTAPRHPYTASLLSAAPVPDPDVERTRERIQLLGDPPNPASPPPGCAFHRRCFQAELVAQKLGDSEVTVLEDGRRVPRTCAEKQPVLVTQDATKHWSACHFPLSREAVATVTA</sequence>
<protein>
    <recommendedName>
        <fullName evidence="5">ABC transporter domain-containing protein</fullName>
    </recommendedName>
</protein>
<evidence type="ECO:0000313" key="6">
    <source>
        <dbReference type="EMBL" id="KUP98139.1"/>
    </source>
</evidence>
<dbReference type="EMBL" id="LGEM01000015">
    <property type="protein sequence ID" value="KUP98139.1"/>
    <property type="molecule type" value="Genomic_DNA"/>
</dbReference>
<dbReference type="InterPro" id="IPR050319">
    <property type="entry name" value="ABC_transp_ATP-bind"/>
</dbReference>
<dbReference type="PATRIC" id="fig|665004.4.peg.2272"/>
<dbReference type="InterPro" id="IPR017871">
    <property type="entry name" value="ABC_transporter-like_CS"/>
</dbReference>
<comment type="similarity">
    <text evidence="1">Belongs to the ABC transporter superfamily.</text>
</comment>
<keyword evidence="7" id="KW-1185">Reference proteome</keyword>
<dbReference type="NCBIfam" id="TIGR01727">
    <property type="entry name" value="oligo_HPY"/>
    <property type="match status" value="1"/>
</dbReference>
<dbReference type="InterPro" id="IPR027417">
    <property type="entry name" value="P-loop_NTPase"/>
</dbReference>
<evidence type="ECO:0000256" key="3">
    <source>
        <dbReference type="ARBA" id="ARBA00022741"/>
    </source>
</evidence>
<dbReference type="Proteomes" id="UP000074382">
    <property type="component" value="Unassembled WGS sequence"/>
</dbReference>
<dbReference type="PROSITE" id="PS00211">
    <property type="entry name" value="ABC_TRANSPORTER_1"/>
    <property type="match status" value="1"/>
</dbReference>
<keyword evidence="4" id="KW-0067">ATP-binding</keyword>
<gene>
    <name evidence="6" type="ORF">AC529_03085</name>
</gene>
<dbReference type="InterPro" id="IPR013563">
    <property type="entry name" value="Oligopep_ABC_C"/>
</dbReference>
<comment type="caution">
    <text evidence="6">The sequence shown here is derived from an EMBL/GenBank/DDBJ whole genome shotgun (WGS) entry which is preliminary data.</text>
</comment>
<dbReference type="CDD" id="cd03257">
    <property type="entry name" value="ABC_NikE_OppD_transporters"/>
    <property type="match status" value="1"/>
</dbReference>
<dbReference type="Pfam" id="PF00005">
    <property type="entry name" value="ABC_tran"/>
    <property type="match status" value="1"/>
</dbReference>
<dbReference type="SUPFAM" id="SSF52540">
    <property type="entry name" value="P-loop containing nucleoside triphosphate hydrolases"/>
    <property type="match status" value="1"/>
</dbReference>
<dbReference type="SMART" id="SM00382">
    <property type="entry name" value="AAA"/>
    <property type="match status" value="1"/>
</dbReference>
<dbReference type="STRING" id="665004.AC529_03085"/>
<dbReference type="Gene3D" id="3.40.50.300">
    <property type="entry name" value="P-loop containing nucleotide triphosphate hydrolases"/>
    <property type="match status" value="1"/>
</dbReference>
<evidence type="ECO:0000313" key="7">
    <source>
        <dbReference type="Proteomes" id="UP000074382"/>
    </source>
</evidence>
<dbReference type="OrthoDB" id="2986442at2"/>
<dbReference type="GO" id="GO:0015833">
    <property type="term" value="P:peptide transport"/>
    <property type="evidence" value="ECO:0007669"/>
    <property type="project" value="InterPro"/>
</dbReference>
<dbReference type="Pfam" id="PF08352">
    <property type="entry name" value="oligo_HPY"/>
    <property type="match status" value="1"/>
</dbReference>
<evidence type="ECO:0000259" key="5">
    <source>
        <dbReference type="PROSITE" id="PS50893"/>
    </source>
</evidence>
<dbReference type="RefSeq" id="WP_068756083.1">
    <property type="nucleotide sequence ID" value="NZ_KQ950182.1"/>
</dbReference>
<dbReference type="AlphaFoldDB" id="A0A147KLL7"/>
<keyword evidence="3" id="KW-0547">Nucleotide-binding</keyword>
<keyword evidence="2" id="KW-0813">Transport</keyword>
<dbReference type="PROSITE" id="PS50893">
    <property type="entry name" value="ABC_TRANSPORTER_2"/>
    <property type="match status" value="1"/>
</dbReference>
<feature type="domain" description="ABC transporter" evidence="5">
    <location>
        <begin position="22"/>
        <end position="269"/>
    </location>
</feature>
<reference evidence="7" key="1">
    <citation type="journal article" date="2017" name="Acta Aliment.">
        <title>Plant polysaccharide degrading enzyme system of Thermpbifida cellulosilytica TB100 revealed by de novo genome project data.</title>
        <authorList>
            <person name="Toth A."/>
            <person name="Baka E."/>
            <person name="Luzics S."/>
            <person name="Bata-Vidacs I."/>
            <person name="Nagy I."/>
            <person name="Balint B."/>
            <person name="Herceg R."/>
            <person name="Olasz F."/>
            <person name="Wilk T."/>
            <person name="Nagy T."/>
            <person name="Kriszt B."/>
            <person name="Nagy I."/>
            <person name="Kukolya J."/>
        </authorList>
    </citation>
    <scope>NUCLEOTIDE SEQUENCE [LARGE SCALE GENOMIC DNA]</scope>
    <source>
        <strain evidence="7">TB100</strain>
    </source>
</reference>
<evidence type="ECO:0000256" key="4">
    <source>
        <dbReference type="ARBA" id="ARBA00022840"/>
    </source>
</evidence>
<dbReference type="GO" id="GO:0016887">
    <property type="term" value="F:ATP hydrolysis activity"/>
    <property type="evidence" value="ECO:0007669"/>
    <property type="project" value="InterPro"/>
</dbReference>
<dbReference type="FunFam" id="3.40.50.300:FF:000016">
    <property type="entry name" value="Oligopeptide ABC transporter ATP-binding component"/>
    <property type="match status" value="1"/>
</dbReference>